<dbReference type="InterPro" id="IPR038286">
    <property type="entry name" value="IPK_sf"/>
</dbReference>
<dbReference type="PANTHER" id="PTHR12400:SF21">
    <property type="entry name" value="KINASE"/>
    <property type="match status" value="1"/>
</dbReference>
<feature type="region of interest" description="Disordered" evidence="5">
    <location>
        <begin position="148"/>
        <end position="188"/>
    </location>
</feature>
<protein>
    <recommendedName>
        <fullName evidence="4">Kinase</fullName>
        <ecNumber evidence="4">2.7.-.-</ecNumber>
    </recommendedName>
</protein>
<proteinExistence type="inferred from homology"/>
<dbReference type="GO" id="GO:0032958">
    <property type="term" value="P:inositol phosphate biosynthetic process"/>
    <property type="evidence" value="ECO:0007669"/>
    <property type="project" value="InterPro"/>
</dbReference>
<evidence type="ECO:0000256" key="4">
    <source>
        <dbReference type="RuleBase" id="RU363090"/>
    </source>
</evidence>
<feature type="region of interest" description="Disordered" evidence="5">
    <location>
        <begin position="1246"/>
        <end position="1265"/>
    </location>
</feature>
<keyword evidence="3 4" id="KW-0418">Kinase</keyword>
<evidence type="ECO:0000256" key="1">
    <source>
        <dbReference type="ARBA" id="ARBA00007374"/>
    </source>
</evidence>
<feature type="compositionally biased region" description="Basic and acidic residues" evidence="5">
    <location>
        <begin position="468"/>
        <end position="479"/>
    </location>
</feature>
<feature type="compositionally biased region" description="Polar residues" evidence="5">
    <location>
        <begin position="999"/>
        <end position="1028"/>
    </location>
</feature>
<comment type="similarity">
    <text evidence="1 4">Belongs to the inositol phosphokinase (IPK) family.</text>
</comment>
<keyword evidence="2 4" id="KW-0808">Transferase</keyword>
<feature type="compositionally biased region" description="Basic and acidic residues" evidence="5">
    <location>
        <begin position="766"/>
        <end position="776"/>
    </location>
</feature>
<dbReference type="Proteomes" id="UP000785200">
    <property type="component" value="Unassembled WGS sequence"/>
</dbReference>
<feature type="compositionally biased region" description="Basic and acidic residues" evidence="5">
    <location>
        <begin position="159"/>
        <end position="170"/>
    </location>
</feature>
<dbReference type="OrthoDB" id="2573163at2759"/>
<dbReference type="GO" id="GO:0008440">
    <property type="term" value="F:inositol-1,4,5-trisphosphate 3-kinase activity"/>
    <property type="evidence" value="ECO:0007669"/>
    <property type="project" value="TreeGrafter"/>
</dbReference>
<evidence type="ECO:0000256" key="2">
    <source>
        <dbReference type="ARBA" id="ARBA00022679"/>
    </source>
</evidence>
<organism evidence="6 7">
    <name type="scientific">Hyphodiscus hymeniophilus</name>
    <dbReference type="NCBI Taxonomy" id="353542"/>
    <lineage>
        <taxon>Eukaryota</taxon>
        <taxon>Fungi</taxon>
        <taxon>Dikarya</taxon>
        <taxon>Ascomycota</taxon>
        <taxon>Pezizomycotina</taxon>
        <taxon>Leotiomycetes</taxon>
        <taxon>Helotiales</taxon>
        <taxon>Hyphodiscaceae</taxon>
        <taxon>Hyphodiscus</taxon>
    </lineage>
</organism>
<feature type="region of interest" description="Disordered" evidence="5">
    <location>
        <begin position="993"/>
        <end position="1034"/>
    </location>
</feature>
<dbReference type="Pfam" id="PF03770">
    <property type="entry name" value="IPK"/>
    <property type="match status" value="1"/>
</dbReference>
<feature type="compositionally biased region" description="Basic and acidic residues" evidence="5">
    <location>
        <begin position="702"/>
        <end position="712"/>
    </location>
</feature>
<evidence type="ECO:0000256" key="3">
    <source>
        <dbReference type="ARBA" id="ARBA00022777"/>
    </source>
</evidence>
<keyword evidence="7" id="KW-1185">Reference proteome</keyword>
<feature type="compositionally biased region" description="Basic and acidic residues" evidence="5">
    <location>
        <begin position="535"/>
        <end position="546"/>
    </location>
</feature>
<feature type="region of interest" description="Disordered" evidence="5">
    <location>
        <begin position="702"/>
        <end position="745"/>
    </location>
</feature>
<dbReference type="Gene3D" id="3.30.470.160">
    <property type="entry name" value="Inositol polyphosphate kinase"/>
    <property type="match status" value="1"/>
</dbReference>
<gene>
    <name evidence="6" type="ORF">D0Z07_1797</name>
</gene>
<feature type="region of interest" description="Disordered" evidence="5">
    <location>
        <begin position="1"/>
        <end position="48"/>
    </location>
</feature>
<dbReference type="PANTHER" id="PTHR12400">
    <property type="entry name" value="INOSITOL POLYPHOSPHATE KINASE"/>
    <property type="match status" value="1"/>
</dbReference>
<evidence type="ECO:0000256" key="5">
    <source>
        <dbReference type="SAM" id="MobiDB-lite"/>
    </source>
</evidence>
<dbReference type="InterPro" id="IPR005522">
    <property type="entry name" value="IPK"/>
</dbReference>
<dbReference type="SUPFAM" id="SSF56104">
    <property type="entry name" value="SAICAR synthase-like"/>
    <property type="match status" value="1"/>
</dbReference>
<feature type="compositionally biased region" description="Acidic residues" evidence="5">
    <location>
        <begin position="426"/>
        <end position="439"/>
    </location>
</feature>
<comment type="caution">
    <text evidence="6">The sequence shown here is derived from an EMBL/GenBank/DDBJ whole genome shotgun (WGS) entry which is preliminary data.</text>
</comment>
<dbReference type="GO" id="GO:0005737">
    <property type="term" value="C:cytoplasm"/>
    <property type="evidence" value="ECO:0007669"/>
    <property type="project" value="TreeGrafter"/>
</dbReference>
<accession>A0A9P6VNN0</accession>
<feature type="compositionally biased region" description="Basic and acidic residues" evidence="5">
    <location>
        <begin position="272"/>
        <end position="306"/>
    </location>
</feature>
<feature type="region of interest" description="Disordered" evidence="5">
    <location>
        <begin position="760"/>
        <end position="798"/>
    </location>
</feature>
<feature type="compositionally biased region" description="Polar residues" evidence="5">
    <location>
        <begin position="844"/>
        <end position="856"/>
    </location>
</feature>
<feature type="region of interest" description="Disordered" evidence="5">
    <location>
        <begin position="250"/>
        <end position="357"/>
    </location>
</feature>
<dbReference type="EMBL" id="VNKQ01000004">
    <property type="protein sequence ID" value="KAG0651350.1"/>
    <property type="molecule type" value="Genomic_DNA"/>
</dbReference>
<feature type="compositionally biased region" description="Low complexity" evidence="5">
    <location>
        <begin position="857"/>
        <end position="869"/>
    </location>
</feature>
<feature type="compositionally biased region" description="Basic and acidic residues" evidence="5">
    <location>
        <begin position="502"/>
        <end position="517"/>
    </location>
</feature>
<feature type="compositionally biased region" description="Polar residues" evidence="5">
    <location>
        <begin position="21"/>
        <end position="48"/>
    </location>
</feature>
<feature type="compositionally biased region" description="Polar residues" evidence="5">
    <location>
        <begin position="314"/>
        <end position="348"/>
    </location>
</feature>
<feature type="compositionally biased region" description="Polar residues" evidence="5">
    <location>
        <begin position="713"/>
        <end position="743"/>
    </location>
</feature>
<evidence type="ECO:0000313" key="7">
    <source>
        <dbReference type="Proteomes" id="UP000785200"/>
    </source>
</evidence>
<feature type="region of interest" description="Disordered" evidence="5">
    <location>
        <begin position="388"/>
        <end position="546"/>
    </location>
</feature>
<name>A0A9P6VNN0_9HELO</name>
<reference evidence="6" key="1">
    <citation type="submission" date="2019-07" db="EMBL/GenBank/DDBJ databases">
        <title>Hyphodiscus hymeniophilus genome sequencing and assembly.</title>
        <authorList>
            <person name="Kramer G."/>
            <person name="Nodwell J."/>
        </authorList>
    </citation>
    <scope>NUCLEOTIDE SEQUENCE</scope>
    <source>
        <strain evidence="6">ATCC 34498</strain>
    </source>
</reference>
<sequence>MSSSSPEPENAAPTDTVRIEQGQQSPRDGGQNKSRTWSHTTRPNSTSLLTRALAAHNEDDERALNETDLKAPELFTNLALESALTPAPKNGVSTAQTAEVGTDEMAEVMPASAYNQVVAVSLGNSPVSSTVNLPNMAQASSVIASHNALLSSSRPRSTSLERTDKEKKVEVSANGTYSTNPGDTALPPSPDLHAPITLDSNDPPIDGARAKYRSWRDVRPGIASEKAWSIGEQGSDISHGQVERSITEAMTGAEHNNRSRKASHTLGFFKEGLPEDKSKKKESRSRGRSKEGLSRGKGAVETEIGKRRLGQGPLQESSHSQRSPTYRESSASSPLDRSGSVNHDTNPTAGLAAREGYFDASHNIETVSDEQLQSMPPQLLAEIRKHHNLTPGAGKGSSFSRSIPVTVSERLQSDLEEDGLKSSEAPETEIEDYSNEDSTDPTCVKSNDEDEESGEEQISSALFVPHHTRLDSSERDNHGLENVVRPRPADLRRETSTSQQWLEEHKVPSREVEKKYVGQEGPSRPLPVPVPSRSYSKEQKPQPDKVPDFETLKVEHVIKDDEGVPTAEEESSVADTVDATPAGSSTLAHQIPPDYSQHFHDHQIDPTQPLEAIELIPYRHQVGGHTTLWRFSKRAVAKQLSNRENEFYEKVERYHPQLLKFLPRYIGVLNVTFEKQSRRKSGRKDDADGAGATERQEIAQDRLENQNQDDSHASSTENGHTSANGQDNQPRMVSQSMNSSSVPIPTVTFADNRHIIPKSFMQPHPRLKDAERRSKSDGTATMLTQVETPHRNGNFRDVQDRPTLADKHAASWGATTVNKQLRNQVFGEAFLQQPIPIQRHKKPASQQRSLPSRQGGSSLRNSNSESSLNAAQQRQAGPNIQAPEESIRRKAMKTAAQRRNGPAPMTSTDSKQTGSVTSPDEAETDSDEKAGTSAPEPEIIHSPQGKRQRRYSSGGLRRKPAEVAEDRGDLKYFEEADDAGYKGDIEEDVFPMDLDSAQDPLNPSDPSLQETSAEANGVKSASSDIDNSENSKAKFSRPIDLRKLSGNLLDIPRPVNPKEAQTTHNSRVVYFLLLEDLTAGMKRPCIMDLKMGTRQYGVEANEKKQKSQQRKSEATTSRELGVRVCGLQVWDTNTEQYVFLDKYYGRNLKAGRQFQDALTRFLYDGVDYSSVLRHIPSILAKLSKLEVLIRGLVGYRFYAASLLVFYDGDPREADESDSAATERDVKQKNEVDFKIADFANSVTKEDFRSGEKPCPPRHPDQPDKGFLRGLRTLKKYFLAIQKEIQAKEMGKHQEEFINGHDGDEAAAMDLDGGGVSY</sequence>
<feature type="compositionally biased region" description="Polar residues" evidence="5">
    <location>
        <begin position="777"/>
        <end position="787"/>
    </location>
</feature>
<feature type="compositionally biased region" description="Low complexity" evidence="5">
    <location>
        <begin position="149"/>
        <end position="158"/>
    </location>
</feature>
<feature type="region of interest" description="Disordered" evidence="5">
    <location>
        <begin position="837"/>
        <end position="963"/>
    </location>
</feature>
<dbReference type="GO" id="GO:0046854">
    <property type="term" value="P:phosphatidylinositol phosphate biosynthetic process"/>
    <property type="evidence" value="ECO:0007669"/>
    <property type="project" value="TreeGrafter"/>
</dbReference>
<dbReference type="GO" id="GO:0000824">
    <property type="term" value="F:inositol-1,4,5,6-tetrakisphosphate 3-kinase activity"/>
    <property type="evidence" value="ECO:0007669"/>
    <property type="project" value="TreeGrafter"/>
</dbReference>
<feature type="compositionally biased region" description="Polar residues" evidence="5">
    <location>
        <begin position="905"/>
        <end position="918"/>
    </location>
</feature>
<feature type="compositionally biased region" description="Polar residues" evidence="5">
    <location>
        <begin position="173"/>
        <end position="182"/>
    </location>
</feature>
<feature type="region of interest" description="Disordered" evidence="5">
    <location>
        <begin position="560"/>
        <end position="582"/>
    </location>
</feature>
<dbReference type="EC" id="2.7.-.-" evidence="4"/>
<evidence type="ECO:0000313" key="6">
    <source>
        <dbReference type="EMBL" id="KAG0651350.1"/>
    </source>
</evidence>
<dbReference type="GO" id="GO:0005634">
    <property type="term" value="C:nucleus"/>
    <property type="evidence" value="ECO:0007669"/>
    <property type="project" value="TreeGrafter"/>
</dbReference>